<dbReference type="AlphaFoldDB" id="Q2GD02"/>
<proteinExistence type="predicted"/>
<organism evidence="1 2">
    <name type="scientific">Ehrlichia sennetsu (strain ATCC VR-367 / Miyayama)</name>
    <name type="common">Neorickettsia sennetsu</name>
    <dbReference type="NCBI Taxonomy" id="222891"/>
    <lineage>
        <taxon>Bacteria</taxon>
        <taxon>Pseudomonadati</taxon>
        <taxon>Pseudomonadota</taxon>
        <taxon>Alphaproteobacteria</taxon>
        <taxon>Rickettsiales</taxon>
        <taxon>Anaplasmataceae</taxon>
        <taxon>Ehrlichia</taxon>
    </lineage>
</organism>
<sequence>MQRREGCPRNEWQIKCLLYFSGFHNWFSTILGTEEFINYLVSTTVLKDLQHSGVLCIR</sequence>
<accession>Q2GD02</accession>
<dbReference type="EMBL" id="CP000237">
    <property type="protein sequence ID" value="ABD45926.1"/>
    <property type="molecule type" value="Genomic_DNA"/>
</dbReference>
<dbReference type="Proteomes" id="UP000001942">
    <property type="component" value="Chromosome"/>
</dbReference>
<dbReference type="STRING" id="222891.NSE_0769"/>
<evidence type="ECO:0000313" key="2">
    <source>
        <dbReference type="Proteomes" id="UP000001942"/>
    </source>
</evidence>
<dbReference type="HOGENOM" id="CLU_2974773_0_0_5"/>
<reference evidence="1 2" key="1">
    <citation type="journal article" date="2006" name="PLoS Genet.">
        <title>Comparative genomics of emerging human ehrlichiosis agents.</title>
        <authorList>
            <person name="Dunning Hotopp J.C."/>
            <person name="Lin M."/>
            <person name="Madupu R."/>
            <person name="Crabtree J."/>
            <person name="Angiuoli S.V."/>
            <person name="Eisen J.A."/>
            <person name="Seshadri R."/>
            <person name="Ren Q."/>
            <person name="Wu M."/>
            <person name="Utterback T.R."/>
            <person name="Smith S."/>
            <person name="Lewis M."/>
            <person name="Khouri H."/>
            <person name="Zhang C."/>
            <person name="Niu H."/>
            <person name="Lin Q."/>
            <person name="Ohashi N."/>
            <person name="Zhi N."/>
            <person name="Nelson W."/>
            <person name="Brinkac L.M."/>
            <person name="Dodson R.J."/>
            <person name="Rosovitz M.J."/>
            <person name="Sundaram J."/>
            <person name="Daugherty S.C."/>
            <person name="Davidsen T."/>
            <person name="Durkin A.S."/>
            <person name="Gwinn M."/>
            <person name="Haft D.H."/>
            <person name="Selengut J.D."/>
            <person name="Sullivan S.A."/>
            <person name="Zafar N."/>
            <person name="Zhou L."/>
            <person name="Benahmed F."/>
            <person name="Forberger H."/>
            <person name="Halpin R."/>
            <person name="Mulligan S."/>
            <person name="Robinson J."/>
            <person name="White O."/>
            <person name="Rikihisa Y."/>
            <person name="Tettelin H."/>
        </authorList>
    </citation>
    <scope>NUCLEOTIDE SEQUENCE [LARGE SCALE GENOMIC DNA]</scope>
    <source>
        <strain evidence="2">ATCC VR-367 / Miyayama</strain>
    </source>
</reference>
<protein>
    <submittedName>
        <fullName evidence="1">Uncharacterized protein</fullName>
    </submittedName>
</protein>
<dbReference type="KEGG" id="nse:NSE_0769"/>
<keyword evidence="2" id="KW-1185">Reference proteome</keyword>
<gene>
    <name evidence="1" type="ordered locus">NSE_0769</name>
</gene>
<evidence type="ECO:0000313" key="1">
    <source>
        <dbReference type="EMBL" id="ABD45926.1"/>
    </source>
</evidence>
<name>Q2GD02_EHRS3</name>